<dbReference type="Proteomes" id="UP000570166">
    <property type="component" value="Unassembled WGS sequence"/>
</dbReference>
<evidence type="ECO:0000313" key="4">
    <source>
        <dbReference type="Proteomes" id="UP000570166"/>
    </source>
</evidence>
<reference evidence="3 4" key="1">
    <citation type="submission" date="2020-07" db="EMBL/GenBank/DDBJ databases">
        <authorList>
            <person name="Sun Q."/>
        </authorList>
    </citation>
    <scope>NUCLEOTIDE SEQUENCE [LARGE SCALE GENOMIC DNA]</scope>
    <source>
        <strain evidence="3 4">CGMCC 1.13654</strain>
    </source>
</reference>
<dbReference type="Pfam" id="PF13561">
    <property type="entry name" value="adh_short_C2"/>
    <property type="match status" value="1"/>
</dbReference>
<accession>A0A838L6Y8</accession>
<dbReference type="SUPFAM" id="SSF51735">
    <property type="entry name" value="NAD(P)-binding Rossmann-fold domains"/>
    <property type="match status" value="1"/>
</dbReference>
<dbReference type="AlphaFoldDB" id="A0A838L6Y8"/>
<dbReference type="InterPro" id="IPR036291">
    <property type="entry name" value="NAD(P)-bd_dom_sf"/>
</dbReference>
<proteinExistence type="inferred from homology"/>
<evidence type="ECO:0000256" key="2">
    <source>
        <dbReference type="ARBA" id="ARBA00023002"/>
    </source>
</evidence>
<evidence type="ECO:0000313" key="3">
    <source>
        <dbReference type="EMBL" id="MBA2934807.1"/>
    </source>
</evidence>
<name>A0A838L6Y8_9SPHN</name>
<protein>
    <submittedName>
        <fullName evidence="3">SDR family oxidoreductase</fullName>
    </submittedName>
</protein>
<dbReference type="Gene3D" id="3.40.50.720">
    <property type="entry name" value="NAD(P)-binding Rossmann-like Domain"/>
    <property type="match status" value="1"/>
</dbReference>
<evidence type="ECO:0000256" key="1">
    <source>
        <dbReference type="ARBA" id="ARBA00006484"/>
    </source>
</evidence>
<dbReference type="InterPro" id="IPR002347">
    <property type="entry name" value="SDR_fam"/>
</dbReference>
<gene>
    <name evidence="3" type="ORF">HZF05_11935</name>
</gene>
<sequence>MTEKAILVIGGATPIGAAVVRAAAEAGYGPARQDGPIDALFVAPFAEAPKSGVAATPADVFASTIDCLLADTMHATRTALPRLLERQGALVFSAPDADIGIAAIAASAAVETLVRSIAYQYGAHGIRANVIRTPGPASPAGPEDVARLALFLLSADASFMTGAIVRADAPPDMVSALSGEQP</sequence>
<dbReference type="PANTHER" id="PTHR24321">
    <property type="entry name" value="DEHYDROGENASES, SHORT CHAIN"/>
    <property type="match status" value="1"/>
</dbReference>
<keyword evidence="4" id="KW-1185">Reference proteome</keyword>
<dbReference type="EMBL" id="JACEIB010000007">
    <property type="protein sequence ID" value="MBA2934807.1"/>
    <property type="molecule type" value="Genomic_DNA"/>
</dbReference>
<organism evidence="3 4">
    <name type="scientific">Sphingomonas chungangi</name>
    <dbReference type="NCBI Taxonomy" id="2683589"/>
    <lineage>
        <taxon>Bacteria</taxon>
        <taxon>Pseudomonadati</taxon>
        <taxon>Pseudomonadota</taxon>
        <taxon>Alphaproteobacteria</taxon>
        <taxon>Sphingomonadales</taxon>
        <taxon>Sphingomonadaceae</taxon>
        <taxon>Sphingomonas</taxon>
    </lineage>
</organism>
<comment type="similarity">
    <text evidence="1">Belongs to the short-chain dehydrogenases/reductases (SDR) family.</text>
</comment>
<dbReference type="GO" id="GO:0016491">
    <property type="term" value="F:oxidoreductase activity"/>
    <property type="evidence" value="ECO:0007669"/>
    <property type="project" value="UniProtKB-KW"/>
</dbReference>
<dbReference type="PANTHER" id="PTHR24321:SF8">
    <property type="entry name" value="ESTRADIOL 17-BETA-DEHYDROGENASE 8-RELATED"/>
    <property type="match status" value="1"/>
</dbReference>
<dbReference type="RefSeq" id="WP_160366584.1">
    <property type="nucleotide sequence ID" value="NZ_JACEIB010000007.1"/>
</dbReference>
<comment type="caution">
    <text evidence="3">The sequence shown here is derived from an EMBL/GenBank/DDBJ whole genome shotgun (WGS) entry which is preliminary data.</text>
</comment>
<keyword evidence="2" id="KW-0560">Oxidoreductase</keyword>